<dbReference type="Proteomes" id="UP001054252">
    <property type="component" value="Unassembled WGS sequence"/>
</dbReference>
<gene>
    <name evidence="2" type="ORF">SLEP1_g27041</name>
</gene>
<evidence type="ECO:0000313" key="3">
    <source>
        <dbReference type="Proteomes" id="UP001054252"/>
    </source>
</evidence>
<dbReference type="GO" id="GO:0004523">
    <property type="term" value="F:RNA-DNA hybrid ribonuclease activity"/>
    <property type="evidence" value="ECO:0007669"/>
    <property type="project" value="InterPro"/>
</dbReference>
<dbReference type="CDD" id="cd06222">
    <property type="entry name" value="RNase_H_like"/>
    <property type="match status" value="1"/>
</dbReference>
<comment type="caution">
    <text evidence="2">The sequence shown here is derived from an EMBL/GenBank/DDBJ whole genome shotgun (WGS) entry which is preliminary data.</text>
</comment>
<proteinExistence type="predicted"/>
<sequence>MARDFILKKINEYNQFHPTSSITKSLSVFLVSWNPPPAGFIKLNTDGSANANPGEAGAGGVFRDELGNWLLGFYRNVGFTSSLSAELWALRDGLKLAVNRGFSHLLVETDSKVAKTLLDSANSAAHSLGVLIDDCRAMMTQIPNLHLNHVLREANTVADGLAKKGAKSESPFVVLDQCPPDLCNVLFSDIIGNKVPRTTVAL</sequence>
<dbReference type="GO" id="GO:0003676">
    <property type="term" value="F:nucleic acid binding"/>
    <property type="evidence" value="ECO:0007669"/>
    <property type="project" value="InterPro"/>
</dbReference>
<keyword evidence="3" id="KW-1185">Reference proteome</keyword>
<dbReference type="PROSITE" id="PS50879">
    <property type="entry name" value="RNASE_H_1"/>
    <property type="match status" value="1"/>
</dbReference>
<dbReference type="InterPro" id="IPR053151">
    <property type="entry name" value="RNase_H-like"/>
</dbReference>
<accession>A0AAV5K1P1</accession>
<dbReference type="Pfam" id="PF13456">
    <property type="entry name" value="RVT_3"/>
    <property type="match status" value="1"/>
</dbReference>
<name>A0AAV5K1P1_9ROSI</name>
<dbReference type="Gene3D" id="3.30.420.10">
    <property type="entry name" value="Ribonuclease H-like superfamily/Ribonuclease H"/>
    <property type="match status" value="1"/>
</dbReference>
<dbReference type="InterPro" id="IPR002156">
    <property type="entry name" value="RNaseH_domain"/>
</dbReference>
<dbReference type="EMBL" id="BPVZ01000045">
    <property type="protein sequence ID" value="GKV16390.1"/>
    <property type="molecule type" value="Genomic_DNA"/>
</dbReference>
<protein>
    <recommendedName>
        <fullName evidence="1">RNase H type-1 domain-containing protein</fullName>
    </recommendedName>
</protein>
<evidence type="ECO:0000313" key="2">
    <source>
        <dbReference type="EMBL" id="GKV16390.1"/>
    </source>
</evidence>
<dbReference type="SUPFAM" id="SSF53098">
    <property type="entry name" value="Ribonuclease H-like"/>
    <property type="match status" value="1"/>
</dbReference>
<dbReference type="InterPro" id="IPR012337">
    <property type="entry name" value="RNaseH-like_sf"/>
</dbReference>
<dbReference type="InterPro" id="IPR036397">
    <property type="entry name" value="RNaseH_sf"/>
</dbReference>
<feature type="domain" description="RNase H type-1" evidence="1">
    <location>
        <begin position="37"/>
        <end position="167"/>
    </location>
</feature>
<reference evidence="2 3" key="1">
    <citation type="journal article" date="2021" name="Commun. Biol.">
        <title>The genome of Shorea leprosula (Dipterocarpaceae) highlights the ecological relevance of drought in aseasonal tropical rainforests.</title>
        <authorList>
            <person name="Ng K.K.S."/>
            <person name="Kobayashi M.J."/>
            <person name="Fawcett J.A."/>
            <person name="Hatakeyama M."/>
            <person name="Paape T."/>
            <person name="Ng C.H."/>
            <person name="Ang C.C."/>
            <person name="Tnah L.H."/>
            <person name="Lee C.T."/>
            <person name="Nishiyama T."/>
            <person name="Sese J."/>
            <person name="O'Brien M.J."/>
            <person name="Copetti D."/>
            <person name="Mohd Noor M.I."/>
            <person name="Ong R.C."/>
            <person name="Putra M."/>
            <person name="Sireger I.Z."/>
            <person name="Indrioko S."/>
            <person name="Kosugi Y."/>
            <person name="Izuno A."/>
            <person name="Isagi Y."/>
            <person name="Lee S.L."/>
            <person name="Shimizu K.K."/>
        </authorList>
    </citation>
    <scope>NUCLEOTIDE SEQUENCE [LARGE SCALE GENOMIC DNA]</scope>
    <source>
        <strain evidence="2">214</strain>
    </source>
</reference>
<dbReference type="AlphaFoldDB" id="A0AAV5K1P1"/>
<evidence type="ECO:0000259" key="1">
    <source>
        <dbReference type="PROSITE" id="PS50879"/>
    </source>
</evidence>
<organism evidence="2 3">
    <name type="scientific">Rubroshorea leprosula</name>
    <dbReference type="NCBI Taxonomy" id="152421"/>
    <lineage>
        <taxon>Eukaryota</taxon>
        <taxon>Viridiplantae</taxon>
        <taxon>Streptophyta</taxon>
        <taxon>Embryophyta</taxon>
        <taxon>Tracheophyta</taxon>
        <taxon>Spermatophyta</taxon>
        <taxon>Magnoliopsida</taxon>
        <taxon>eudicotyledons</taxon>
        <taxon>Gunneridae</taxon>
        <taxon>Pentapetalae</taxon>
        <taxon>rosids</taxon>
        <taxon>malvids</taxon>
        <taxon>Malvales</taxon>
        <taxon>Dipterocarpaceae</taxon>
        <taxon>Rubroshorea</taxon>
    </lineage>
</organism>
<dbReference type="PANTHER" id="PTHR47723:SF20">
    <property type="entry name" value="RNASE H TYPE-1 DOMAIN-CONTAINING PROTEIN"/>
    <property type="match status" value="1"/>
</dbReference>
<dbReference type="PANTHER" id="PTHR47723">
    <property type="entry name" value="OS05G0353850 PROTEIN"/>
    <property type="match status" value="1"/>
</dbReference>
<dbReference type="InterPro" id="IPR044730">
    <property type="entry name" value="RNase_H-like_dom_plant"/>
</dbReference>